<gene>
    <name evidence="3" type="primary">AlNc14C76G5095</name>
    <name evidence="3" type="ORF">ALNC14_058200</name>
</gene>
<protein>
    <submittedName>
        <fullName evidence="3">Uncharacterized protein AlNc14C76G5095</fullName>
    </submittedName>
</protein>
<proteinExistence type="predicted"/>
<dbReference type="PANTHER" id="PTHR43086:SF2">
    <property type="entry name" value="HYDROXYSTEROID DEHYDROGENASE-LIKE PROTEIN 1"/>
    <property type="match status" value="1"/>
</dbReference>
<dbReference type="InterPro" id="IPR002347">
    <property type="entry name" value="SDR_fam"/>
</dbReference>
<dbReference type="HOGENOM" id="CLU_010194_2_1_1"/>
<dbReference type="AlphaFoldDB" id="F0WEP5"/>
<reference evidence="3" key="2">
    <citation type="submission" date="2011-02" db="EMBL/GenBank/DDBJ databases">
        <authorList>
            <person name="MacLean D."/>
        </authorList>
    </citation>
    <scope>NUCLEOTIDE SEQUENCE</scope>
</reference>
<dbReference type="GO" id="GO:0016491">
    <property type="term" value="F:oxidoreductase activity"/>
    <property type="evidence" value="ECO:0007669"/>
    <property type="project" value="UniProtKB-KW"/>
</dbReference>
<dbReference type="Pfam" id="PF00106">
    <property type="entry name" value="adh_short"/>
    <property type="match status" value="1"/>
</dbReference>
<dbReference type="InterPro" id="IPR036291">
    <property type="entry name" value="NAD(P)-bd_dom_sf"/>
</dbReference>
<keyword evidence="2" id="KW-0560">Oxidoreductase</keyword>
<dbReference type="GO" id="GO:0030497">
    <property type="term" value="P:fatty acid elongation"/>
    <property type="evidence" value="ECO:0007669"/>
    <property type="project" value="TreeGrafter"/>
</dbReference>
<sequence>MLLKWHQAFSFGILSVVVPLFHAEVIYKIVQAILFVFFLLNCLDLIITKYQLWGFEPLNPTPNGFALVNDSSTDIGRAMVFLLAEKKYSMILVSRSWSTLQKMKAEIELVNKVQVFCCFADTSTQDGIDEVVACIQENQFQVDILINIAWSAKTSSFQQFTRKEAQKLTIATINSTVHLTHALLPSMISRNKGSILNVTSMKSAGPIPGRSLESALHTGINGISQAMNYELRKTGIIVSSYYPGPLFRNLKLTCSLDHTYDIKDIAKAGLEEMYNGKECASESTLSQLSFYILQSIIPTYLRLEILSVLQSWLHAPPDVSAASGSSSR</sequence>
<name>F0WEP5_9STRA</name>
<evidence type="ECO:0000313" key="3">
    <source>
        <dbReference type="EMBL" id="CCA19677.1"/>
    </source>
</evidence>
<dbReference type="SUPFAM" id="SSF51735">
    <property type="entry name" value="NAD(P)-binding Rossmann-fold domains"/>
    <property type="match status" value="1"/>
</dbReference>
<evidence type="ECO:0000256" key="1">
    <source>
        <dbReference type="ARBA" id="ARBA00022857"/>
    </source>
</evidence>
<dbReference type="PRINTS" id="PR00081">
    <property type="entry name" value="GDHRDH"/>
</dbReference>
<accession>F0WEP5</accession>
<dbReference type="Gene3D" id="3.40.50.720">
    <property type="entry name" value="NAD(P)-binding Rossmann-like Domain"/>
    <property type="match status" value="1"/>
</dbReference>
<reference evidence="3" key="1">
    <citation type="journal article" date="2011" name="PLoS Biol.">
        <title>Gene gain and loss during evolution of obligate parasitism in the white rust pathogen of Arabidopsis thaliana.</title>
        <authorList>
            <person name="Kemen E."/>
            <person name="Gardiner A."/>
            <person name="Schultz-Larsen T."/>
            <person name="Kemen A.C."/>
            <person name="Balmuth A.L."/>
            <person name="Robert-Seilaniantz A."/>
            <person name="Bailey K."/>
            <person name="Holub E."/>
            <person name="Studholme D.J."/>
            <person name="Maclean D."/>
            <person name="Jones J.D."/>
        </authorList>
    </citation>
    <scope>NUCLEOTIDE SEQUENCE</scope>
</reference>
<dbReference type="EMBL" id="FR824121">
    <property type="protein sequence ID" value="CCA19677.1"/>
    <property type="molecule type" value="Genomic_DNA"/>
</dbReference>
<keyword evidence="1" id="KW-0521">NADP</keyword>
<dbReference type="PANTHER" id="PTHR43086">
    <property type="entry name" value="VERY-LONG-CHAIN 3-OXOOACYL-COA REDUCTASE"/>
    <property type="match status" value="1"/>
</dbReference>
<evidence type="ECO:0000256" key="2">
    <source>
        <dbReference type="ARBA" id="ARBA00023002"/>
    </source>
</evidence>
<organism evidence="3">
    <name type="scientific">Albugo laibachii Nc14</name>
    <dbReference type="NCBI Taxonomy" id="890382"/>
    <lineage>
        <taxon>Eukaryota</taxon>
        <taxon>Sar</taxon>
        <taxon>Stramenopiles</taxon>
        <taxon>Oomycota</taxon>
        <taxon>Peronosporomycetes</taxon>
        <taxon>Albuginales</taxon>
        <taxon>Albuginaceae</taxon>
        <taxon>Albugo</taxon>
    </lineage>
</organism>
<dbReference type="GO" id="GO:0005783">
    <property type="term" value="C:endoplasmic reticulum"/>
    <property type="evidence" value="ECO:0007669"/>
    <property type="project" value="TreeGrafter"/>
</dbReference>